<accession>A0AAU6WQU4</accession>
<feature type="signal peptide" evidence="1">
    <location>
        <begin position="1"/>
        <end position="18"/>
    </location>
</feature>
<dbReference type="AlphaFoldDB" id="A0AAU6WQU4"/>
<feature type="chain" id="PRO_5043974869" evidence="1">
    <location>
        <begin position="19"/>
        <end position="179"/>
    </location>
</feature>
<dbReference type="RefSeq" id="WP_294236246.1">
    <property type="nucleotide sequence ID" value="NZ_CP154834.1"/>
</dbReference>
<evidence type="ECO:0000256" key="1">
    <source>
        <dbReference type="SAM" id="SignalP"/>
    </source>
</evidence>
<keyword evidence="3" id="KW-1185">Reference proteome</keyword>
<gene>
    <name evidence="2" type="ORF">AAFP95_01965</name>
</gene>
<proteinExistence type="predicted"/>
<evidence type="ECO:0000313" key="2">
    <source>
        <dbReference type="EMBL" id="XAO74830.1"/>
    </source>
</evidence>
<reference evidence="2 3" key="1">
    <citation type="submission" date="2024-04" db="EMBL/GenBank/DDBJ databases">
        <title>Genome sequencing and assembly of rice foliar adapted Chryseobacterium endophyticum OsEnb-ALM-A6.</title>
        <authorList>
            <person name="Kumar S."/>
            <person name="Javed M."/>
            <person name="Chouhan V."/>
            <person name="Charishma K."/>
            <person name="Patel A."/>
            <person name="Kumar M."/>
            <person name="Sahu K.P."/>
            <person name="Kumar A."/>
        </authorList>
    </citation>
    <scope>NUCLEOTIDE SEQUENCE [LARGE SCALE GENOMIC DNA]</scope>
    <source>
        <strain evidence="2 3">OsEnb-ALM-A6</strain>
    </source>
</reference>
<name>A0AAU6WQU4_9FLAO</name>
<dbReference type="Proteomes" id="UP001463665">
    <property type="component" value="Chromosome"/>
</dbReference>
<dbReference type="EMBL" id="CP154834">
    <property type="protein sequence ID" value="XAO74830.1"/>
    <property type="molecule type" value="Genomic_DNA"/>
</dbReference>
<protein>
    <submittedName>
        <fullName evidence="2">Uncharacterized protein</fullName>
    </submittedName>
</protein>
<organism evidence="2 3">
    <name type="scientific">Chryseobacterium endophyticum</name>
    <dbReference type="NCBI Taxonomy" id="1854762"/>
    <lineage>
        <taxon>Bacteria</taxon>
        <taxon>Pseudomonadati</taxon>
        <taxon>Bacteroidota</taxon>
        <taxon>Flavobacteriia</taxon>
        <taxon>Flavobacteriales</taxon>
        <taxon>Weeksellaceae</taxon>
        <taxon>Chryseobacterium group</taxon>
        <taxon>Chryseobacterium</taxon>
    </lineage>
</organism>
<sequence>MKKLFLLLNLILSTLLYAQKQKLDTVELKNLKINSSFFITEFSTLEKYIDPSETKGNVFLGKDLDYPFISSKQNDIIYLVRNKWLSFYYLESAPKLIYIQSVSPNKEVILRLKGLKLTRSLKVESLGKVYKKSYYEYKKSNNSDMKEKFFKIAIKKENRYGILKLCFINGKFNYLVVTK</sequence>
<keyword evidence="1" id="KW-0732">Signal</keyword>
<evidence type="ECO:0000313" key="3">
    <source>
        <dbReference type="Proteomes" id="UP001463665"/>
    </source>
</evidence>